<feature type="non-terminal residue" evidence="2">
    <location>
        <position position="1"/>
    </location>
</feature>
<sequence>YELATRLQEEERGELSIEEKSRLFVELMDKRKKQFARLKAKKIRIEEIQMLFNNTMKWIEAFVPMDTELVKDSEKAAEGSERAKEGISKRRTSNLEQEDAKR</sequence>
<evidence type="ECO:0000256" key="1">
    <source>
        <dbReference type="SAM" id="MobiDB-lite"/>
    </source>
</evidence>
<gene>
    <name evidence="2" type="ORF">Tci_893528</name>
</gene>
<feature type="compositionally biased region" description="Basic and acidic residues" evidence="1">
    <location>
        <begin position="71"/>
        <end position="88"/>
    </location>
</feature>
<feature type="region of interest" description="Disordered" evidence="1">
    <location>
        <begin position="71"/>
        <end position="102"/>
    </location>
</feature>
<accession>A0A699UJ64</accession>
<comment type="caution">
    <text evidence="2">The sequence shown here is derived from an EMBL/GenBank/DDBJ whole genome shotgun (WGS) entry which is preliminary data.</text>
</comment>
<dbReference type="AlphaFoldDB" id="A0A699UJ64"/>
<protein>
    <submittedName>
        <fullName evidence="2">Uncharacterized protein</fullName>
    </submittedName>
</protein>
<name>A0A699UJ64_TANCI</name>
<organism evidence="2">
    <name type="scientific">Tanacetum cinerariifolium</name>
    <name type="common">Dalmatian daisy</name>
    <name type="synonym">Chrysanthemum cinerariifolium</name>
    <dbReference type="NCBI Taxonomy" id="118510"/>
    <lineage>
        <taxon>Eukaryota</taxon>
        <taxon>Viridiplantae</taxon>
        <taxon>Streptophyta</taxon>
        <taxon>Embryophyta</taxon>
        <taxon>Tracheophyta</taxon>
        <taxon>Spermatophyta</taxon>
        <taxon>Magnoliopsida</taxon>
        <taxon>eudicotyledons</taxon>
        <taxon>Gunneridae</taxon>
        <taxon>Pentapetalae</taxon>
        <taxon>asterids</taxon>
        <taxon>campanulids</taxon>
        <taxon>Asterales</taxon>
        <taxon>Asteraceae</taxon>
        <taxon>Asteroideae</taxon>
        <taxon>Anthemideae</taxon>
        <taxon>Anthemidinae</taxon>
        <taxon>Tanacetum</taxon>
    </lineage>
</organism>
<evidence type="ECO:0000313" key="2">
    <source>
        <dbReference type="EMBL" id="GFD21559.1"/>
    </source>
</evidence>
<dbReference type="EMBL" id="BKCJ011330645">
    <property type="protein sequence ID" value="GFD21559.1"/>
    <property type="molecule type" value="Genomic_DNA"/>
</dbReference>
<reference evidence="2" key="1">
    <citation type="journal article" date="2019" name="Sci. Rep.">
        <title>Draft genome of Tanacetum cinerariifolium, the natural source of mosquito coil.</title>
        <authorList>
            <person name="Yamashiro T."/>
            <person name="Shiraishi A."/>
            <person name="Satake H."/>
            <person name="Nakayama K."/>
        </authorList>
    </citation>
    <scope>NUCLEOTIDE SEQUENCE</scope>
</reference>
<proteinExistence type="predicted"/>